<evidence type="ECO:0000256" key="1">
    <source>
        <dbReference type="ARBA" id="ARBA00004123"/>
    </source>
</evidence>
<dbReference type="GO" id="GO:0005634">
    <property type="term" value="C:nucleus"/>
    <property type="evidence" value="ECO:0007669"/>
    <property type="project" value="UniProtKB-SubCell"/>
</dbReference>
<dbReference type="AlphaFoldDB" id="A0A8C8YQE5"/>
<evidence type="ECO:0000256" key="2">
    <source>
        <dbReference type="ARBA" id="ARBA00004496"/>
    </source>
</evidence>
<evidence type="ECO:0000313" key="12">
    <source>
        <dbReference type="Proteomes" id="UP000694414"/>
    </source>
</evidence>
<evidence type="ECO:0000256" key="5">
    <source>
        <dbReference type="ARBA" id="ARBA00022694"/>
    </source>
</evidence>
<dbReference type="GO" id="GO:0008033">
    <property type="term" value="P:tRNA processing"/>
    <property type="evidence" value="ECO:0007669"/>
    <property type="project" value="UniProtKB-KW"/>
</dbReference>
<dbReference type="PANTHER" id="PTHR31283:SF16">
    <property type="entry name" value="CTAG2 LIKE 2"/>
    <property type="match status" value="1"/>
</dbReference>
<dbReference type="Proteomes" id="UP000694414">
    <property type="component" value="Unplaced"/>
</dbReference>
<dbReference type="GO" id="GO:0070525">
    <property type="term" value="P:tRNA threonylcarbamoyladenosine metabolic process"/>
    <property type="evidence" value="ECO:0007669"/>
    <property type="project" value="TreeGrafter"/>
</dbReference>
<comment type="function">
    <text evidence="7">Component of the EKC/KEOPS complex that is required for the formation of a threonylcarbamoyl group on adenosine at position 37 (t(6)A37) in tRNAs that read codons beginning with adenine. The complex is probably involved in the transfer of the threonylcarbamoyl moiety of threonylcarbamoyl-AMP (TC-AMP) to the N6 group of A37. LAGE3 functions as a dimerization module for the complex.</text>
</comment>
<feature type="compositionally biased region" description="Low complexity" evidence="10">
    <location>
        <begin position="18"/>
        <end position="36"/>
    </location>
</feature>
<feature type="region of interest" description="Disordered" evidence="10">
    <location>
        <begin position="1"/>
        <end position="64"/>
    </location>
</feature>
<evidence type="ECO:0000256" key="3">
    <source>
        <dbReference type="ARBA" id="ARBA00007073"/>
    </source>
</evidence>
<dbReference type="GO" id="GO:0005737">
    <property type="term" value="C:cytoplasm"/>
    <property type="evidence" value="ECO:0007669"/>
    <property type="project" value="UniProtKB-SubCell"/>
</dbReference>
<keyword evidence="5" id="KW-0819">tRNA processing</keyword>
<evidence type="ECO:0000256" key="9">
    <source>
        <dbReference type="ARBA" id="ARBA00076355"/>
    </source>
</evidence>
<comment type="similarity">
    <text evidence="3">Belongs to the CTAG/PCC1 family.</text>
</comment>
<feature type="compositionally biased region" description="Gly residues" evidence="10">
    <location>
        <begin position="8"/>
        <end position="17"/>
    </location>
</feature>
<evidence type="ECO:0000313" key="11">
    <source>
        <dbReference type="Ensembl" id="ENSPSMP00000003037.1"/>
    </source>
</evidence>
<dbReference type="PANTHER" id="PTHR31283">
    <property type="entry name" value="EKC/KEOPS COMPLEX SUBUNIT PCC1 FAMILY MEMBER"/>
    <property type="match status" value="1"/>
</dbReference>
<evidence type="ECO:0000256" key="7">
    <source>
        <dbReference type="ARBA" id="ARBA00053047"/>
    </source>
</evidence>
<accession>A0A8C8YQE5</accession>
<dbReference type="InterPro" id="IPR015419">
    <property type="entry name" value="CTAG/Pcc1"/>
</dbReference>
<reference evidence="11" key="1">
    <citation type="submission" date="2025-08" db="UniProtKB">
        <authorList>
            <consortium name="Ensembl"/>
        </authorList>
    </citation>
    <scope>IDENTIFICATION</scope>
</reference>
<organism evidence="11 12">
    <name type="scientific">Prolemur simus</name>
    <name type="common">Greater bamboo lemur</name>
    <name type="synonym">Hapalemur simus</name>
    <dbReference type="NCBI Taxonomy" id="1328070"/>
    <lineage>
        <taxon>Eukaryota</taxon>
        <taxon>Metazoa</taxon>
        <taxon>Chordata</taxon>
        <taxon>Craniata</taxon>
        <taxon>Vertebrata</taxon>
        <taxon>Euteleostomi</taxon>
        <taxon>Mammalia</taxon>
        <taxon>Eutheria</taxon>
        <taxon>Euarchontoglires</taxon>
        <taxon>Primates</taxon>
        <taxon>Strepsirrhini</taxon>
        <taxon>Lemuriformes</taxon>
        <taxon>Lemuridae</taxon>
        <taxon>Prolemur</taxon>
    </lineage>
</organism>
<name>A0A8C8YQE5_PROSS</name>
<dbReference type="FunFam" id="3.30.310.50:FF:000005">
    <property type="entry name" value="L antigen family member 3"/>
    <property type="match status" value="1"/>
</dbReference>
<protein>
    <recommendedName>
        <fullName evidence="9">L antigen family member 3</fullName>
    </recommendedName>
</protein>
<comment type="subunit">
    <text evidence="8">Component of the EKC/KEOPS complex composed of at least GON7, TP53RK, TPRKB, OSGEP and LAGE3; the whole complex dimerizes.</text>
</comment>
<reference evidence="11" key="2">
    <citation type="submission" date="2025-09" db="UniProtKB">
        <authorList>
            <consortium name="Ensembl"/>
        </authorList>
    </citation>
    <scope>IDENTIFICATION</scope>
</reference>
<keyword evidence="6" id="KW-0539">Nucleus</keyword>
<proteinExistence type="inferred from homology"/>
<sequence length="151" mass="15683">WSPWRPGRQGGPGGPSGPGSQVSPGGPDSQSGSSSPGQGGPGTLEVQGGPAGPGCPRGRETMGAAAASALHAEMALRSVASDAQRHQQLAVQKEFRVNGSALAVRWASEDTGLLRISINSFLDHLSLVMRSIHRIWPPFPLSLGWEKKAET</sequence>
<keyword evidence="12" id="KW-1185">Reference proteome</keyword>
<evidence type="ECO:0000256" key="6">
    <source>
        <dbReference type="ARBA" id="ARBA00023242"/>
    </source>
</evidence>
<dbReference type="Gene3D" id="3.30.310.50">
    <property type="entry name" value="Alpha-D-phosphohexomutase, C-terminal domain"/>
    <property type="match status" value="1"/>
</dbReference>
<dbReference type="Pfam" id="PF09341">
    <property type="entry name" value="Pcc1"/>
    <property type="match status" value="1"/>
</dbReference>
<evidence type="ECO:0000256" key="4">
    <source>
        <dbReference type="ARBA" id="ARBA00022490"/>
    </source>
</evidence>
<dbReference type="GO" id="GO:0000408">
    <property type="term" value="C:EKC/KEOPS complex"/>
    <property type="evidence" value="ECO:0007669"/>
    <property type="project" value="TreeGrafter"/>
</dbReference>
<dbReference type="GeneTree" id="ENSGT00960000186859"/>
<evidence type="ECO:0000256" key="8">
    <source>
        <dbReference type="ARBA" id="ARBA00062157"/>
    </source>
</evidence>
<keyword evidence="4" id="KW-0963">Cytoplasm</keyword>
<dbReference type="Ensembl" id="ENSPSMT00000003676.1">
    <property type="protein sequence ID" value="ENSPSMP00000003037.1"/>
    <property type="gene ID" value="ENSPSMG00000002456.1"/>
</dbReference>
<evidence type="ECO:0000256" key="10">
    <source>
        <dbReference type="SAM" id="MobiDB-lite"/>
    </source>
</evidence>
<comment type="subcellular location">
    <subcellularLocation>
        <location evidence="2">Cytoplasm</location>
    </subcellularLocation>
    <subcellularLocation>
        <location evidence="1">Nucleus</location>
    </subcellularLocation>
</comment>